<evidence type="ECO:0000313" key="1">
    <source>
        <dbReference type="EMBL" id="RKP15697.1"/>
    </source>
</evidence>
<evidence type="ECO:0000313" key="2">
    <source>
        <dbReference type="Proteomes" id="UP000281549"/>
    </source>
</evidence>
<sequence length="182" mass="19941">PSMPALVVALDQNVNSIQHVTSVMQQLVSTVNELRDEVAQLRSSGATNNSNAHITVPNFNNTSEQNQPTIISKPITNSLCLPALRDIKTLERVWSIYTLGTCDLPAIHSLELNGTVGALKDTSAKAKAYSRFKGLISVIKDYACANCLAPGDAAEQLDFKRLQLQNKSLNHFLDYYRAGKIK</sequence>
<organism evidence="1 2">
    <name type="scientific">Rozella allomycis (strain CSF55)</name>
    <dbReference type="NCBI Taxonomy" id="988480"/>
    <lineage>
        <taxon>Eukaryota</taxon>
        <taxon>Fungi</taxon>
        <taxon>Fungi incertae sedis</taxon>
        <taxon>Cryptomycota</taxon>
        <taxon>Cryptomycota incertae sedis</taxon>
        <taxon>Rozella</taxon>
    </lineage>
</organism>
<name>A0A4P9Y937_ROZAC</name>
<proteinExistence type="predicted"/>
<protein>
    <submittedName>
        <fullName evidence="1">Uncharacterized protein</fullName>
    </submittedName>
</protein>
<reference evidence="2" key="1">
    <citation type="journal article" date="2018" name="Nat. Microbiol.">
        <title>Leveraging single-cell genomics to expand the fungal tree of life.</title>
        <authorList>
            <person name="Ahrendt S.R."/>
            <person name="Quandt C.A."/>
            <person name="Ciobanu D."/>
            <person name="Clum A."/>
            <person name="Salamov A."/>
            <person name="Andreopoulos B."/>
            <person name="Cheng J.F."/>
            <person name="Woyke T."/>
            <person name="Pelin A."/>
            <person name="Henrissat B."/>
            <person name="Reynolds N.K."/>
            <person name="Benny G.L."/>
            <person name="Smith M.E."/>
            <person name="James T.Y."/>
            <person name="Grigoriev I.V."/>
        </authorList>
    </citation>
    <scope>NUCLEOTIDE SEQUENCE [LARGE SCALE GENOMIC DNA]</scope>
    <source>
        <strain evidence="2">CSF55</strain>
    </source>
</reference>
<dbReference type="Proteomes" id="UP000281549">
    <property type="component" value="Unassembled WGS sequence"/>
</dbReference>
<gene>
    <name evidence="1" type="ORF">ROZALSC1DRAFT_26164</name>
</gene>
<accession>A0A4P9Y937</accession>
<feature type="non-terminal residue" evidence="1">
    <location>
        <position position="1"/>
    </location>
</feature>
<dbReference type="EMBL" id="ML008041">
    <property type="protein sequence ID" value="RKP15697.1"/>
    <property type="molecule type" value="Genomic_DNA"/>
</dbReference>
<dbReference type="AlphaFoldDB" id="A0A4P9Y937"/>